<keyword evidence="2" id="KW-1185">Reference proteome</keyword>
<comment type="caution">
    <text evidence="1">The sequence shown here is derived from an EMBL/GenBank/DDBJ whole genome shotgun (WGS) entry which is preliminary data.</text>
</comment>
<gene>
    <name evidence="1" type="ORF">AVEN_130715_1</name>
</gene>
<proteinExistence type="predicted"/>
<sequence length="91" mass="10005">MRMAELTHMCANQNFIVSYNTTALKGEFPVESASLSRVGERFSTSEAGNVRIHICCRAINPNIDSKGKEHNGKLQNVAVTEQDGKVTIEPL</sequence>
<name>A0A4Y2F805_ARAVE</name>
<reference evidence="1 2" key="1">
    <citation type="journal article" date="2019" name="Sci. Rep.">
        <title>Orb-weaving spider Araneus ventricosus genome elucidates the spidroin gene catalogue.</title>
        <authorList>
            <person name="Kono N."/>
            <person name="Nakamura H."/>
            <person name="Ohtoshi R."/>
            <person name="Moran D.A.P."/>
            <person name="Shinohara A."/>
            <person name="Yoshida Y."/>
            <person name="Fujiwara M."/>
            <person name="Mori M."/>
            <person name="Tomita M."/>
            <person name="Arakawa K."/>
        </authorList>
    </citation>
    <scope>NUCLEOTIDE SEQUENCE [LARGE SCALE GENOMIC DNA]</scope>
</reference>
<evidence type="ECO:0000313" key="2">
    <source>
        <dbReference type="Proteomes" id="UP000499080"/>
    </source>
</evidence>
<protein>
    <submittedName>
        <fullName evidence="1">Uncharacterized protein</fullName>
    </submittedName>
</protein>
<dbReference type="Proteomes" id="UP000499080">
    <property type="component" value="Unassembled WGS sequence"/>
</dbReference>
<evidence type="ECO:0000313" key="1">
    <source>
        <dbReference type="EMBL" id="GBM37583.1"/>
    </source>
</evidence>
<dbReference type="AlphaFoldDB" id="A0A4Y2F805"/>
<organism evidence="1 2">
    <name type="scientific">Araneus ventricosus</name>
    <name type="common">Orbweaver spider</name>
    <name type="synonym">Epeira ventricosa</name>
    <dbReference type="NCBI Taxonomy" id="182803"/>
    <lineage>
        <taxon>Eukaryota</taxon>
        <taxon>Metazoa</taxon>
        <taxon>Ecdysozoa</taxon>
        <taxon>Arthropoda</taxon>
        <taxon>Chelicerata</taxon>
        <taxon>Arachnida</taxon>
        <taxon>Araneae</taxon>
        <taxon>Araneomorphae</taxon>
        <taxon>Entelegynae</taxon>
        <taxon>Araneoidea</taxon>
        <taxon>Araneidae</taxon>
        <taxon>Araneus</taxon>
    </lineage>
</organism>
<dbReference type="EMBL" id="BGPR01000844">
    <property type="protein sequence ID" value="GBM37583.1"/>
    <property type="molecule type" value="Genomic_DNA"/>
</dbReference>
<accession>A0A4Y2F805</accession>